<dbReference type="Proteomes" id="UP000049983">
    <property type="component" value="Unassembled WGS sequence"/>
</dbReference>
<dbReference type="GeneID" id="97667904"/>
<protein>
    <recommendedName>
        <fullName evidence="3">DUF1127 domain-containing protein</fullName>
    </recommendedName>
</protein>
<sequence>MPKVVPFSTSHRGKSIHANRPVTSVFEMLFAWFAFRRHRRSLRLIPEELLDDIVADEDAREREKIRRVPARSETRTWF</sequence>
<organism evidence="1 2">
    <name type="scientific">Roseibium album</name>
    <dbReference type="NCBI Taxonomy" id="311410"/>
    <lineage>
        <taxon>Bacteria</taxon>
        <taxon>Pseudomonadati</taxon>
        <taxon>Pseudomonadota</taxon>
        <taxon>Alphaproteobacteria</taxon>
        <taxon>Hyphomicrobiales</taxon>
        <taxon>Stappiaceae</taxon>
        <taxon>Roseibium</taxon>
    </lineage>
</organism>
<dbReference type="EMBL" id="CXWC01000001">
    <property type="protein sequence ID" value="CTQ64569.1"/>
    <property type="molecule type" value="Genomic_DNA"/>
</dbReference>
<proteinExistence type="predicted"/>
<evidence type="ECO:0000313" key="1">
    <source>
        <dbReference type="EMBL" id="CTQ64569.1"/>
    </source>
</evidence>
<name>A0A0M6ZP70_9HYPH</name>
<accession>A0A0M6ZP70</accession>
<reference evidence="2" key="1">
    <citation type="submission" date="2015-07" db="EMBL/GenBank/DDBJ databases">
        <authorList>
            <person name="Rodrigo-Torres Lidia"/>
            <person name="Arahal R.David."/>
        </authorList>
    </citation>
    <scope>NUCLEOTIDE SEQUENCE [LARGE SCALE GENOMIC DNA]</scope>
    <source>
        <strain evidence="2">CECT 5096</strain>
    </source>
</reference>
<dbReference type="AlphaFoldDB" id="A0A0M6ZP70"/>
<dbReference type="RefSeq" id="WP_055404284.1">
    <property type="nucleotide sequence ID" value="NZ_CXWA01000003.1"/>
</dbReference>
<evidence type="ECO:0008006" key="3">
    <source>
        <dbReference type="Google" id="ProtNLM"/>
    </source>
</evidence>
<keyword evidence="2" id="KW-1185">Reference proteome</keyword>
<evidence type="ECO:0000313" key="2">
    <source>
        <dbReference type="Proteomes" id="UP000049983"/>
    </source>
</evidence>
<gene>
    <name evidence="1" type="ORF">LA5096_00443</name>
</gene>